<sequence>MDITFLNEYFIPVIVGICLCVGYVIKTSIPKVNNSLIPMILSIIGLLINIWINSAINPAIVLGGLFSGLASTGLHQLFKNLIKVEE</sequence>
<feature type="transmembrane region" description="Helical" evidence="1">
    <location>
        <begin position="32"/>
        <end position="52"/>
    </location>
</feature>
<comment type="caution">
    <text evidence="2">The sequence shown here is derived from an EMBL/GenBank/DDBJ whole genome shotgun (WGS) entry which is preliminary data.</text>
</comment>
<protein>
    <submittedName>
        <fullName evidence="2">Holin</fullName>
    </submittedName>
</protein>
<dbReference type="InterPro" id="IPR032111">
    <property type="entry name" value="Clostridium_phage_holin"/>
</dbReference>
<accession>A0A9X5AQT3</accession>
<dbReference type="AlphaFoldDB" id="A0A9X5AQT3"/>
<name>A0A9X5AQT3_9FIRM</name>
<keyword evidence="1" id="KW-0812">Transmembrane</keyword>
<dbReference type="Proteomes" id="UP000487649">
    <property type="component" value="Unassembled WGS sequence"/>
</dbReference>
<evidence type="ECO:0000313" key="2">
    <source>
        <dbReference type="EMBL" id="MTK22709.1"/>
    </source>
</evidence>
<reference evidence="2 3" key="1">
    <citation type="journal article" date="2019" name="Nat. Med.">
        <title>A library of human gut bacterial isolates paired with longitudinal multiomics data enables mechanistic microbiome research.</title>
        <authorList>
            <person name="Poyet M."/>
            <person name="Groussin M."/>
            <person name="Gibbons S.M."/>
            <person name="Avila-Pacheco J."/>
            <person name="Jiang X."/>
            <person name="Kearney S.M."/>
            <person name="Perrotta A.R."/>
            <person name="Berdy B."/>
            <person name="Zhao S."/>
            <person name="Lieberman T.D."/>
            <person name="Swanson P.K."/>
            <person name="Smith M."/>
            <person name="Roesemann S."/>
            <person name="Alexander J.E."/>
            <person name="Rich S.A."/>
            <person name="Livny J."/>
            <person name="Vlamakis H."/>
            <person name="Clish C."/>
            <person name="Bullock K."/>
            <person name="Deik A."/>
            <person name="Scott J."/>
            <person name="Pierce K.A."/>
            <person name="Xavier R.J."/>
            <person name="Alm E.J."/>
        </authorList>
    </citation>
    <scope>NUCLEOTIDE SEQUENCE [LARGE SCALE GENOMIC DNA]</scope>
    <source>
        <strain evidence="2 3">BIOML-A198</strain>
    </source>
</reference>
<feature type="transmembrane region" description="Helical" evidence="1">
    <location>
        <begin position="6"/>
        <end position="25"/>
    </location>
</feature>
<dbReference type="Pfam" id="PF16079">
    <property type="entry name" value="Phage_holin_5_2"/>
    <property type="match status" value="1"/>
</dbReference>
<proteinExistence type="predicted"/>
<keyword evidence="1" id="KW-1133">Transmembrane helix</keyword>
<dbReference type="EMBL" id="WMQE01000051">
    <property type="protein sequence ID" value="MTK22709.1"/>
    <property type="molecule type" value="Genomic_DNA"/>
</dbReference>
<evidence type="ECO:0000256" key="1">
    <source>
        <dbReference type="SAM" id="Phobius"/>
    </source>
</evidence>
<feature type="transmembrane region" description="Helical" evidence="1">
    <location>
        <begin position="58"/>
        <end position="78"/>
    </location>
</feature>
<organism evidence="2 3">
    <name type="scientific">Turicibacter sanguinis</name>
    <dbReference type="NCBI Taxonomy" id="154288"/>
    <lineage>
        <taxon>Bacteria</taxon>
        <taxon>Bacillati</taxon>
        <taxon>Bacillota</taxon>
        <taxon>Erysipelotrichia</taxon>
        <taxon>Erysipelotrichales</taxon>
        <taxon>Turicibacteraceae</taxon>
        <taxon>Turicibacter</taxon>
    </lineage>
</organism>
<keyword evidence="1" id="KW-0472">Membrane</keyword>
<evidence type="ECO:0000313" key="3">
    <source>
        <dbReference type="Proteomes" id="UP000487649"/>
    </source>
</evidence>
<gene>
    <name evidence="2" type="ORF">GMA92_15025</name>
</gene>
<dbReference type="RefSeq" id="WP_155223120.1">
    <property type="nucleotide sequence ID" value="NZ_JAMQUV010000055.1"/>
</dbReference>